<feature type="domain" description="Transglycosylase SLT" evidence="3">
    <location>
        <begin position="193"/>
        <end position="239"/>
    </location>
</feature>
<dbReference type="PANTHER" id="PTHR30163:SF8">
    <property type="entry name" value="LYTIC MUREIN TRANSGLYCOSYLASE"/>
    <property type="match status" value="1"/>
</dbReference>
<evidence type="ECO:0000313" key="5">
    <source>
        <dbReference type="Proteomes" id="UP000230842"/>
    </source>
</evidence>
<feature type="compositionally biased region" description="Basic and acidic residues" evidence="1">
    <location>
        <begin position="437"/>
        <end position="459"/>
    </location>
</feature>
<sequence length="475" mass="48250">MRPGKPRGGGEHRRLTWWQATGALLPCALLATAWGAAIAAPGGGASVDTASYSAYDDVPEVPVTGPELDVETGDDPVSQQIAAGEADETDGRPQVPTLTAAASQIPAPALAAYQRAASVMASTKPQCRLSWELLAAIGRVESNHGQFGGATIAADGATTRPIVGIPLDGSGATARILDTDRGAWDGDKAFDRAVGPMQFIPSTWSSVGVDADGDGEANPNNINDASLAAAVYLCVGGHDLSTEAGARAALMSYNRSTVYGDQVLAIAAEYGSGQLPTTLPVSAPGGSIPGPVGTPPLFSWPSGPGAGHSQQPAPAVVAINDDRPLPSPWGLPGGDAAETIVPAKDPVTPVKPKPTKPTKPTPKPTDPTPKPTDPTPKPTDPTTPTDPTDPTTPTDPTPTGPTTPPPTESTTDPTPTDPGTSDPTTPQTDEPTGSDAGDAKKDEDEPKADADQTEAKKDEDEQPSDATATPPSSTP</sequence>
<accession>A0A2M9BJS4</accession>
<evidence type="ECO:0000256" key="2">
    <source>
        <dbReference type="SAM" id="SignalP"/>
    </source>
</evidence>
<proteinExistence type="predicted"/>
<evidence type="ECO:0000259" key="3">
    <source>
        <dbReference type="Pfam" id="PF13406"/>
    </source>
</evidence>
<feature type="signal peptide" evidence="2">
    <location>
        <begin position="1"/>
        <end position="39"/>
    </location>
</feature>
<gene>
    <name evidence="4" type="ORF">CLV56_2422</name>
</gene>
<feature type="chain" id="PRO_5039625706" evidence="2">
    <location>
        <begin position="40"/>
        <end position="475"/>
    </location>
</feature>
<dbReference type="Gene3D" id="1.10.530.10">
    <property type="match status" value="1"/>
</dbReference>
<dbReference type="RefSeq" id="WP_100414874.1">
    <property type="nucleotide sequence ID" value="NZ_PGEZ01000001.1"/>
</dbReference>
<evidence type="ECO:0000256" key="1">
    <source>
        <dbReference type="SAM" id="MobiDB-lite"/>
    </source>
</evidence>
<name>A0A2M9BJS4_9ACTN</name>
<dbReference type="CDD" id="cd13399">
    <property type="entry name" value="Slt35-like"/>
    <property type="match status" value="1"/>
</dbReference>
<dbReference type="EMBL" id="PGEZ01000001">
    <property type="protein sequence ID" value="PJJ58177.1"/>
    <property type="molecule type" value="Genomic_DNA"/>
</dbReference>
<keyword evidence="2" id="KW-0732">Signal</keyword>
<dbReference type="GO" id="GO:0008933">
    <property type="term" value="F:peptidoglycan lytic transglycosylase activity"/>
    <property type="evidence" value="ECO:0007669"/>
    <property type="project" value="TreeGrafter"/>
</dbReference>
<feature type="region of interest" description="Disordered" evidence="1">
    <location>
        <begin position="286"/>
        <end position="475"/>
    </location>
</feature>
<feature type="compositionally biased region" description="Low complexity" evidence="1">
    <location>
        <begin position="408"/>
        <end position="426"/>
    </location>
</feature>
<dbReference type="InterPro" id="IPR043426">
    <property type="entry name" value="MltB-like"/>
</dbReference>
<feature type="compositionally biased region" description="Low complexity" evidence="1">
    <location>
        <begin position="382"/>
        <end position="392"/>
    </location>
</feature>
<dbReference type="Proteomes" id="UP000230842">
    <property type="component" value="Unassembled WGS sequence"/>
</dbReference>
<dbReference type="InterPro" id="IPR031304">
    <property type="entry name" value="SLT_2"/>
</dbReference>
<reference evidence="4 5" key="1">
    <citation type="submission" date="2017-11" db="EMBL/GenBank/DDBJ databases">
        <title>Genomic Encyclopedia of Archaeal and Bacterial Type Strains, Phase II (KMG-II): From Individual Species to Whole Genera.</title>
        <authorList>
            <person name="Goeker M."/>
        </authorList>
    </citation>
    <scope>NUCLEOTIDE SEQUENCE [LARGE SCALE GENOMIC DNA]</scope>
    <source>
        <strain evidence="4 5">DSM 27763</strain>
    </source>
</reference>
<feature type="compositionally biased region" description="Pro residues" evidence="1">
    <location>
        <begin position="393"/>
        <end position="407"/>
    </location>
</feature>
<comment type="caution">
    <text evidence="4">The sequence shown here is derived from an EMBL/GenBank/DDBJ whole genome shotgun (WGS) entry which is preliminary data.</text>
</comment>
<dbReference type="GO" id="GO:0009253">
    <property type="term" value="P:peptidoglycan catabolic process"/>
    <property type="evidence" value="ECO:0007669"/>
    <property type="project" value="TreeGrafter"/>
</dbReference>
<dbReference type="SUPFAM" id="SSF53955">
    <property type="entry name" value="Lysozyme-like"/>
    <property type="match status" value="1"/>
</dbReference>
<dbReference type="AlphaFoldDB" id="A0A2M9BJS4"/>
<organism evidence="4 5">
    <name type="scientific">Mumia flava</name>
    <dbReference type="NCBI Taxonomy" id="1348852"/>
    <lineage>
        <taxon>Bacteria</taxon>
        <taxon>Bacillati</taxon>
        <taxon>Actinomycetota</taxon>
        <taxon>Actinomycetes</taxon>
        <taxon>Propionibacteriales</taxon>
        <taxon>Nocardioidaceae</taxon>
        <taxon>Mumia</taxon>
    </lineage>
</organism>
<dbReference type="OrthoDB" id="9796191at2"/>
<dbReference type="PANTHER" id="PTHR30163">
    <property type="entry name" value="MEMBRANE-BOUND LYTIC MUREIN TRANSGLYCOSYLASE B"/>
    <property type="match status" value="1"/>
</dbReference>
<protein>
    <submittedName>
        <fullName evidence="4">Membrane-bound lytic murein transglycosylase B</fullName>
    </submittedName>
</protein>
<keyword evidence="5" id="KW-1185">Reference proteome</keyword>
<feature type="compositionally biased region" description="Polar residues" evidence="1">
    <location>
        <begin position="464"/>
        <end position="475"/>
    </location>
</feature>
<dbReference type="InterPro" id="IPR023346">
    <property type="entry name" value="Lysozyme-like_dom_sf"/>
</dbReference>
<dbReference type="Pfam" id="PF13406">
    <property type="entry name" value="SLT_2"/>
    <property type="match status" value="1"/>
</dbReference>
<dbReference type="PRINTS" id="PR01217">
    <property type="entry name" value="PRICHEXTENSN"/>
</dbReference>
<feature type="compositionally biased region" description="Pro residues" evidence="1">
    <location>
        <begin position="349"/>
        <end position="381"/>
    </location>
</feature>
<evidence type="ECO:0000313" key="4">
    <source>
        <dbReference type="EMBL" id="PJJ58177.1"/>
    </source>
</evidence>